<protein>
    <submittedName>
        <fullName evidence="1">Uncharacterized protein</fullName>
    </submittedName>
</protein>
<accession>A0ACC1H7P9</accession>
<dbReference type="Proteomes" id="UP001145114">
    <property type="component" value="Unassembled WGS sequence"/>
</dbReference>
<sequence>MVATTSVDQNSAIPDGVKEIIHRALSTGQVNDLTSLVRSKNKKVVRESPGESADAPSTSNGNKRKTADEAASDESAKKVRAKAADPQ</sequence>
<dbReference type="EMBL" id="JAMZIH010008826">
    <property type="protein sequence ID" value="KAJ1671284.1"/>
    <property type="molecule type" value="Genomic_DNA"/>
</dbReference>
<reference evidence="1" key="1">
    <citation type="submission" date="2022-06" db="EMBL/GenBank/DDBJ databases">
        <title>Phylogenomic reconstructions and comparative analyses of Kickxellomycotina fungi.</title>
        <authorList>
            <person name="Reynolds N.K."/>
            <person name="Stajich J.E."/>
            <person name="Barry K."/>
            <person name="Grigoriev I.V."/>
            <person name="Crous P."/>
            <person name="Smith M.E."/>
        </authorList>
    </citation>
    <scope>NUCLEOTIDE SEQUENCE</scope>
    <source>
        <strain evidence="1">RSA 2271</strain>
    </source>
</reference>
<proteinExistence type="predicted"/>
<keyword evidence="2" id="KW-1185">Reference proteome</keyword>
<evidence type="ECO:0000313" key="2">
    <source>
        <dbReference type="Proteomes" id="UP001145114"/>
    </source>
</evidence>
<evidence type="ECO:0000313" key="1">
    <source>
        <dbReference type="EMBL" id="KAJ1671284.1"/>
    </source>
</evidence>
<comment type="caution">
    <text evidence="1">The sequence shown here is derived from an EMBL/GenBank/DDBJ whole genome shotgun (WGS) entry which is preliminary data.</text>
</comment>
<organism evidence="1 2">
    <name type="scientific">Spiromyces aspiralis</name>
    <dbReference type="NCBI Taxonomy" id="68401"/>
    <lineage>
        <taxon>Eukaryota</taxon>
        <taxon>Fungi</taxon>
        <taxon>Fungi incertae sedis</taxon>
        <taxon>Zoopagomycota</taxon>
        <taxon>Kickxellomycotina</taxon>
        <taxon>Kickxellomycetes</taxon>
        <taxon>Kickxellales</taxon>
        <taxon>Kickxellaceae</taxon>
        <taxon>Spiromyces</taxon>
    </lineage>
</organism>
<gene>
    <name evidence="1" type="ORF">EV182_007719</name>
</gene>
<name>A0ACC1H7P9_9FUNG</name>